<dbReference type="GO" id="GO:0006289">
    <property type="term" value="P:nucleotide-excision repair"/>
    <property type="evidence" value="ECO:0007669"/>
    <property type="project" value="TreeGrafter"/>
</dbReference>
<accession>A0A8D0E299</accession>
<dbReference type="Ensembl" id="ENSSMRT00000029082.1">
    <property type="protein sequence ID" value="ENSSMRP00000024836.1"/>
    <property type="gene ID" value="ENSSMRG00000019201.1"/>
</dbReference>
<dbReference type="PANTHER" id="PTHR16798:SF0">
    <property type="entry name" value="FANCONI ANEMIA GROUP C PROTEIN"/>
    <property type="match status" value="1"/>
</dbReference>
<proteinExistence type="predicted"/>
<organism evidence="1 2">
    <name type="scientific">Salvator merianae</name>
    <name type="common">Argentine black and white tegu</name>
    <name type="synonym">Tupinambis merianae</name>
    <dbReference type="NCBI Taxonomy" id="96440"/>
    <lineage>
        <taxon>Eukaryota</taxon>
        <taxon>Metazoa</taxon>
        <taxon>Chordata</taxon>
        <taxon>Craniata</taxon>
        <taxon>Vertebrata</taxon>
        <taxon>Euteleostomi</taxon>
        <taxon>Lepidosauria</taxon>
        <taxon>Squamata</taxon>
        <taxon>Bifurcata</taxon>
        <taxon>Unidentata</taxon>
        <taxon>Episquamata</taxon>
        <taxon>Laterata</taxon>
        <taxon>Teiioidea</taxon>
        <taxon>Teiidae</taxon>
        <taxon>Salvator</taxon>
    </lineage>
</organism>
<dbReference type="GO" id="GO:0043240">
    <property type="term" value="C:Fanconi anaemia nuclear complex"/>
    <property type="evidence" value="ECO:0007669"/>
    <property type="project" value="Ensembl"/>
</dbReference>
<evidence type="ECO:0000313" key="1">
    <source>
        <dbReference type="Ensembl" id="ENSSMRP00000024836.1"/>
    </source>
</evidence>
<dbReference type="PRINTS" id="PR00494">
    <property type="entry name" value="FANCONICGENE"/>
</dbReference>
<dbReference type="AlphaFoldDB" id="A0A8D0E299"/>
<reference evidence="1" key="1">
    <citation type="submission" date="2025-08" db="UniProtKB">
        <authorList>
            <consortium name="Ensembl"/>
        </authorList>
    </citation>
    <scope>IDENTIFICATION</scope>
</reference>
<reference evidence="1" key="2">
    <citation type="submission" date="2025-09" db="UniProtKB">
        <authorList>
            <consortium name="Ensembl"/>
        </authorList>
    </citation>
    <scope>IDENTIFICATION</scope>
</reference>
<dbReference type="GO" id="GO:0036297">
    <property type="term" value="P:interstrand cross-link repair"/>
    <property type="evidence" value="ECO:0007669"/>
    <property type="project" value="InterPro"/>
</dbReference>
<sequence length="559" mass="63007">MAEDSEVPKLSFQFWLNKALEWGQINASESQQDVCLHLPELQEFLLQIYRALKHMNCTKAIQEFPLIGQLLGRLCWNPFVIGYDECQKILMWCLYCLYSGEPQNPVELKANSWIQASLCHLLSFSGLGDQSTDVTNFISTLGFTSADYYSKLTKNVILSVTELCSSQLKVFNNKQNVSSQVKSLSLLCVPLITLPDVVPLLETLLSYRGDGSQEVLHSEFLEAVNGAILQKKISLSESAVLQLWLRHLPSLEKAVLQTLENLITSQPRSLEDMACLIKSSFLHRAACHPAVFRTVDEIFRNALLETDGAAEVMTVMQVFTQCFVQAYHENNKQHKFPLKAYFPHRLHSLAMTFFKCPSDLPATALHRHLNLIAEMLRSVAEGQGIISHQDLFDIWFLFIHFGEWADIAAEQLMVSQAESSGALLWLLAFYHQPSDENQQRTRAMVEARSVCEHLATLSRTQNISVTDLQTVINSKTKIKLPGSIHLMVLHLVLSFVLFTPSGHTIAKEFLDHFVVASNELPKVTGLLTRLANRINQPGMKYQSAGMMVNDLIQKLKCGL</sequence>
<dbReference type="Proteomes" id="UP000694421">
    <property type="component" value="Unplaced"/>
</dbReference>
<dbReference type="Pfam" id="PF02106">
    <property type="entry name" value="Fanconi_C"/>
    <property type="match status" value="1"/>
</dbReference>
<dbReference type="GO" id="GO:0034599">
    <property type="term" value="P:cellular response to oxidative stress"/>
    <property type="evidence" value="ECO:0007669"/>
    <property type="project" value="TreeGrafter"/>
</dbReference>
<dbReference type="OMA" id="RWHHRAS"/>
<dbReference type="GO" id="GO:0000785">
    <property type="term" value="C:chromatin"/>
    <property type="evidence" value="ECO:0007669"/>
    <property type="project" value="Ensembl"/>
</dbReference>
<evidence type="ECO:0000313" key="2">
    <source>
        <dbReference type="Proteomes" id="UP000694421"/>
    </source>
</evidence>
<dbReference type="PANTHER" id="PTHR16798">
    <property type="entry name" value="FANCONI ANEMIA GROUP C PROTEIN FANCC"/>
    <property type="match status" value="1"/>
</dbReference>
<protein>
    <submittedName>
        <fullName evidence="1">FA complementation group C</fullName>
    </submittedName>
</protein>
<keyword evidence="2" id="KW-1185">Reference proteome</keyword>
<name>A0A8D0E299_SALMN</name>
<dbReference type="GeneTree" id="ENSGT00390000016390"/>
<dbReference type="InterPro" id="IPR000686">
    <property type="entry name" value="FANCC"/>
</dbReference>
<dbReference type="GO" id="GO:0005829">
    <property type="term" value="C:cytosol"/>
    <property type="evidence" value="ECO:0007669"/>
    <property type="project" value="Ensembl"/>
</dbReference>